<keyword evidence="3" id="KW-1185">Reference proteome</keyword>
<accession>B6VDZ3</accession>
<evidence type="ECO:0000313" key="3">
    <source>
        <dbReference type="Proteomes" id="UP000103579"/>
    </source>
</evidence>
<dbReference type="GeneID" id="7040232"/>
<dbReference type="Proteomes" id="UP000103579">
    <property type="component" value="Segment"/>
</dbReference>
<gene>
    <name evidence="2" type="primary">NS7b</name>
</gene>
<dbReference type="OrthoDB" id="28901at10239"/>
<name>B6VDZ3_9NIDO</name>
<reference evidence="2 3" key="1">
    <citation type="journal article" date="2009" name="J. Virol.">
        <title>Comparative analysis of complete genome sequences of three avian coronaviruses reveals a novel group 3c coronavirus.</title>
        <authorList>
            <person name="Woo P.C."/>
            <person name="Lau S.K."/>
            <person name="Lam C.S."/>
            <person name="Lai K.K."/>
            <person name="Huang Y."/>
            <person name="Lee P."/>
            <person name="Luk G.S."/>
            <person name="Dyrting K.C."/>
            <person name="Chan K.H."/>
            <person name="Yuen K.Y."/>
        </authorList>
    </citation>
    <scope>NUCLEOTIDE SEQUENCE [LARGE SCALE GENOMIC DNA]</scope>
    <source>
        <strain evidence="2">HKU13-3514</strain>
    </source>
</reference>
<evidence type="ECO:0000256" key="1">
    <source>
        <dbReference type="SAM" id="Phobius"/>
    </source>
</evidence>
<keyword evidence="1" id="KW-1133">Transmembrane helix</keyword>
<keyword evidence="1" id="KW-0812">Transmembrane</keyword>
<evidence type="ECO:0000313" key="2">
    <source>
        <dbReference type="EMBL" id="ACJ12068.1"/>
    </source>
</evidence>
<feature type="transmembrane region" description="Helical" evidence="1">
    <location>
        <begin position="43"/>
        <end position="65"/>
    </location>
</feature>
<keyword evidence="1" id="KW-0472">Membrane</keyword>
<dbReference type="KEGG" id="vg:7040232"/>
<dbReference type="RefSeq" id="YP_002308512.1">
    <property type="nucleotide sequence ID" value="NC_011550.1"/>
</dbReference>
<sequence>MGTSQSTTNVNNQITNIHASHDSAVNTNNSNQSDLQALLQQGLPWLVIILALICLLLAAVCIHLLRRIKRYKTTISKVTATKLIP</sequence>
<protein>
    <submittedName>
        <fullName evidence="2">Nonstructural protein</fullName>
    </submittedName>
</protein>
<dbReference type="EMBL" id="FJ376622">
    <property type="protein sequence ID" value="ACJ12068.1"/>
    <property type="molecule type" value="Genomic_RNA"/>
</dbReference>
<organism evidence="2 3">
    <name type="scientific">Munia coronavirus HKU13</name>
    <dbReference type="NCBI Taxonomy" id="1297661"/>
    <lineage>
        <taxon>Viruses</taxon>
        <taxon>Riboviria</taxon>
        <taxon>Orthornavirae</taxon>
        <taxon>Pisuviricota</taxon>
        <taxon>Pisoniviricetes</taxon>
        <taxon>Nidovirales</taxon>
        <taxon>Cornidovirineae</taxon>
        <taxon>Coronaviridae</taxon>
        <taxon>Orthocoronavirinae</taxon>
        <taxon>Deltacoronavirus</taxon>
        <taxon>Buldecovirus</taxon>
        <taxon>Deltacoronavirus lonchurae</taxon>
    </lineage>
</organism>
<proteinExistence type="predicted"/>